<evidence type="ECO:0000256" key="2">
    <source>
        <dbReference type="SAM" id="Phobius"/>
    </source>
</evidence>
<feature type="transmembrane region" description="Helical" evidence="2">
    <location>
        <begin position="120"/>
        <end position="139"/>
    </location>
</feature>
<dbReference type="RefSeq" id="XP_031874385.1">
    <property type="nucleotide sequence ID" value="XM_032010331.1"/>
</dbReference>
<accession>A0A370U1R5</accession>
<dbReference type="STRING" id="2656787.A0A370U1R5"/>
<dbReference type="Proteomes" id="UP000254866">
    <property type="component" value="Unassembled WGS sequence"/>
</dbReference>
<evidence type="ECO:0000313" key="3">
    <source>
        <dbReference type="EMBL" id="RDL41729.1"/>
    </source>
</evidence>
<feature type="region of interest" description="Disordered" evidence="1">
    <location>
        <begin position="1"/>
        <end position="25"/>
    </location>
</feature>
<evidence type="ECO:0000313" key="4">
    <source>
        <dbReference type="Proteomes" id="UP000254866"/>
    </source>
</evidence>
<evidence type="ECO:0000256" key="1">
    <source>
        <dbReference type="SAM" id="MobiDB-lite"/>
    </source>
</evidence>
<dbReference type="GeneID" id="43594557"/>
<dbReference type="AlphaFoldDB" id="A0A370U1R5"/>
<keyword evidence="4" id="KW-1185">Reference proteome</keyword>
<keyword evidence="2" id="KW-1133">Transmembrane helix</keyword>
<proteinExistence type="predicted"/>
<feature type="transmembrane region" description="Helical" evidence="2">
    <location>
        <begin position="145"/>
        <end position="169"/>
    </location>
</feature>
<keyword evidence="2" id="KW-0472">Membrane</keyword>
<sequence length="596" mass="66011">MARSSTTSKSPKPAKKKSEPTEPLLTQKNFEQELKALASKAKEETWSKWATGQALVLLQSGTLLTLSAIYSNASQLTLSPIYGSIPASIWHSQGVMAACFLGWSFNLFIRRRSPVKPVTLLPVIAAYIPVVQFFMFKISGFMGAVYGPIITEAVTFFPLLLLSVSSTATTLDDLDMNPGRLPWLFDAMPGISSYAFYRTMEYLSGKYIQQTIGSTFIHTRLGLEILLAGLYSIFAPSKLLLYALPAVLHTAIFNYHVPHATSWLNASMTKTGWSLIDRQESLTGYVSIIQSAEDGFKVMRCDHSLLGGEWLATQSPSGLAEPIYGVFVMLEAVRLVVVPQPVPDEQSSALVIGLGIGTTPSAFITHGIDTTIVEIDPVVHSFATTYFSLPPNHTPVIADAVAYASETAKEGKQYTYIVHDVFTGGAEPVDLFTLEFIQDLHAMLAPWGVIAINYAGDLTLPSALIVIRTIKSVFPRCRIYRESPAPPPAQILEDGRDFINMVIFCTKESSNDQITFRDPTEADLLGSRAREMFLLPRHEVDERAFEESNEKGEGPSGMRILRKNETEEFTPWLQKSALGHWEVMRTVLPPEIWEQW</sequence>
<reference evidence="3 4" key="1">
    <citation type="journal article" date="2018" name="IMA Fungus">
        <title>IMA Genome-F 9: Draft genome sequence of Annulohypoxylon stygium, Aspergillus mulundensis, Berkeleyomyces basicola (syn. Thielaviopsis basicola), Ceratocystis smalleyi, two Cercospora beticola strains, Coleophoma cylindrospora, Fusarium fracticaudum, Phialophora cf. hyalina, and Morchella septimelata.</title>
        <authorList>
            <person name="Wingfield B.D."/>
            <person name="Bills G.F."/>
            <person name="Dong Y."/>
            <person name="Huang W."/>
            <person name="Nel W.J."/>
            <person name="Swalarsk-Parry B.S."/>
            <person name="Vaghefi N."/>
            <person name="Wilken P.M."/>
            <person name="An Z."/>
            <person name="de Beer Z.W."/>
            <person name="De Vos L."/>
            <person name="Chen L."/>
            <person name="Duong T.A."/>
            <person name="Gao Y."/>
            <person name="Hammerbacher A."/>
            <person name="Kikkert J.R."/>
            <person name="Li Y."/>
            <person name="Li H."/>
            <person name="Li K."/>
            <person name="Li Q."/>
            <person name="Liu X."/>
            <person name="Ma X."/>
            <person name="Naidoo K."/>
            <person name="Pethybridge S.J."/>
            <person name="Sun J."/>
            <person name="Steenkamp E.T."/>
            <person name="van der Nest M.A."/>
            <person name="van Wyk S."/>
            <person name="Wingfield M.J."/>
            <person name="Xiong C."/>
            <person name="Yue Q."/>
            <person name="Zhang X."/>
        </authorList>
    </citation>
    <scope>NUCLEOTIDE SEQUENCE [LARGE SCALE GENOMIC DNA]</scope>
    <source>
        <strain evidence="3 4">BP 5553</strain>
    </source>
</reference>
<keyword evidence="2" id="KW-0812">Transmembrane</keyword>
<dbReference type="InterPro" id="IPR029063">
    <property type="entry name" value="SAM-dependent_MTases_sf"/>
</dbReference>
<dbReference type="FunFam" id="3.40.50.150:FF:000288">
    <property type="entry name" value="Spermine/spermidine synthase, putative"/>
    <property type="match status" value="1"/>
</dbReference>
<dbReference type="OrthoDB" id="2016285at2759"/>
<name>A0A370U1R5_9HELO</name>
<dbReference type="SUPFAM" id="SSF53335">
    <property type="entry name" value="S-adenosyl-L-methionine-dependent methyltransferases"/>
    <property type="match status" value="1"/>
</dbReference>
<feature type="transmembrane region" description="Helical" evidence="2">
    <location>
        <begin position="49"/>
        <end position="70"/>
    </location>
</feature>
<feature type="compositionally biased region" description="Low complexity" evidence="1">
    <location>
        <begin position="1"/>
        <end position="11"/>
    </location>
</feature>
<dbReference type="NCBIfam" id="NF037959">
    <property type="entry name" value="MFS_SpdSyn"/>
    <property type="match status" value="1"/>
</dbReference>
<gene>
    <name evidence="3" type="ORF">BP5553_01708</name>
</gene>
<dbReference type="EMBL" id="NPIC01000001">
    <property type="protein sequence ID" value="RDL41729.1"/>
    <property type="molecule type" value="Genomic_DNA"/>
</dbReference>
<dbReference type="Gene3D" id="3.40.50.150">
    <property type="entry name" value="Vaccinia Virus protein VP39"/>
    <property type="match status" value="1"/>
</dbReference>
<feature type="transmembrane region" description="Helical" evidence="2">
    <location>
        <begin position="90"/>
        <end position="108"/>
    </location>
</feature>
<protein>
    <submittedName>
        <fullName evidence="3">Spermine synthase</fullName>
    </submittedName>
</protein>
<comment type="caution">
    <text evidence="3">The sequence shown here is derived from an EMBL/GenBank/DDBJ whole genome shotgun (WGS) entry which is preliminary data.</text>
</comment>
<organism evidence="3 4">
    <name type="scientific">Venustampulla echinocandica</name>
    <dbReference type="NCBI Taxonomy" id="2656787"/>
    <lineage>
        <taxon>Eukaryota</taxon>
        <taxon>Fungi</taxon>
        <taxon>Dikarya</taxon>
        <taxon>Ascomycota</taxon>
        <taxon>Pezizomycotina</taxon>
        <taxon>Leotiomycetes</taxon>
        <taxon>Helotiales</taxon>
        <taxon>Pleuroascaceae</taxon>
        <taxon>Venustampulla</taxon>
    </lineage>
</organism>